<accession>A0ACB8HG04</accession>
<keyword evidence="2" id="KW-1185">Reference proteome</keyword>
<gene>
    <name evidence="1" type="ORF">JR316_0000144</name>
</gene>
<reference evidence="1" key="1">
    <citation type="submission" date="2021-10" db="EMBL/GenBank/DDBJ databases">
        <title>Psilocybe cubensis genome.</title>
        <authorList>
            <person name="Mckernan K.J."/>
            <person name="Crawford S."/>
            <person name="Trippe A."/>
            <person name="Kane L.T."/>
            <person name="Mclaughlin S."/>
        </authorList>
    </citation>
    <scope>NUCLEOTIDE SEQUENCE</scope>
    <source>
        <strain evidence="1">MGC-MH-2018</strain>
    </source>
</reference>
<evidence type="ECO:0000313" key="2">
    <source>
        <dbReference type="Proteomes" id="UP000664032"/>
    </source>
</evidence>
<dbReference type="EMBL" id="JAFIQS020000001">
    <property type="protein sequence ID" value="KAH9486080.1"/>
    <property type="molecule type" value="Genomic_DNA"/>
</dbReference>
<organism evidence="1 2">
    <name type="scientific">Psilocybe cubensis</name>
    <name type="common">Psychedelic mushroom</name>
    <name type="synonym">Stropharia cubensis</name>
    <dbReference type="NCBI Taxonomy" id="181762"/>
    <lineage>
        <taxon>Eukaryota</taxon>
        <taxon>Fungi</taxon>
        <taxon>Dikarya</taxon>
        <taxon>Basidiomycota</taxon>
        <taxon>Agaricomycotina</taxon>
        <taxon>Agaricomycetes</taxon>
        <taxon>Agaricomycetidae</taxon>
        <taxon>Agaricales</taxon>
        <taxon>Agaricineae</taxon>
        <taxon>Strophariaceae</taxon>
        <taxon>Psilocybe</taxon>
    </lineage>
</organism>
<proteinExistence type="predicted"/>
<protein>
    <submittedName>
        <fullName evidence="1">Polyporopepsin</fullName>
    </submittedName>
</protein>
<sequence>MIIAHFTIPELVLTEKESAALYFISALSDVVIAGLLCYFLKVSNSRTKIPATRLVLKDVFHYVIATGILTSACEIGAVIAYFIRPNGLYFAAIHFSLGRLYTNSLLAALNARKKMKDRLQPRGPNIVRGVNSHGSTITQPNMHTVSIKAAEGDDFDGKPPQYALPGDCDKSGETVLLKVPTTNLIEKSEHREVGVQDTSTSPNIMIKGNQLPFEILAHIFQLYVDEDNKASYDIRPMGAFPLGAVCRMWRHVAWACPKLWASLQTFHVRQATTHGQIQLAVEWLSRSGQYPLTIFLRGYILSDSSDNMRAQMKVGALLIPLMDAISHSLNRLHTLGLIGLPGSTVSRLSWASVPATALKRLYLDTPQSTCLLDLSSSAPSFLNMQTMSLDALTINWNNLTEYGAAEMVLDDVLQVLALAPRIAVCHIVDLEKSDDFPLQSTGRPVVCHELTNLYVNPMYHTEDVVSELLQKITCPKLDGCTIDDDATLQPSTVLDFLHRSCCPITGLVLGEEICSGEDLYRIATAFPSLTTIWMRKLDDWMGVESSLSLLPFFNALCVEFRYDSQTHPVLLPQLKIFTVDTRNPIPWGKLPGFRHKRLFTSDGECNGYEVVRPGLEKITMYTEYGYFQPQMDSERRTGEGEAENSKQPPLGLIRDWQSFSELVKLAAEVRLDLQVKGRDLFYLSYVALKSVVGEAPDDVKQFMEGRPVPMDINDSGASSPFTFKGVLRLHWPIMLKTIFFIALLVVELAGNPILVERSPINLPISRRANITGGLDLLKRDRARVGYIKTQAVSRGPADLRSVRDFFDFIDYDGVGYVAKVGVGYPTTYFKSSNTWIGAGRPYEKTFTSHKTTYRVELNYGSGSIFGDEYIDNLFLTPSHVVARQSIGVVNKAKGFEGVDGILGIGPVNLTLGTLSDNSIRVPTVTDNLFSQGTISSNEIGITFQPTTATDEHGAKGVITWGRPDSHWFTGNISYISLTNKFPSSEFWGFDHSIRYGSSTTILSSGTGVVDTGATFILLARDAFNRYQAATNSQPDSNTGLLKLPASSYNSLESLFFSAGEHTFEFTSNAQIWPRSLNADIGGVAGSIYLIVADAGTPYPYGDVAYGYVFLQRFYCVYDTANRRLGLAETEFTRDTSN</sequence>
<name>A0ACB8HG04_PSICU</name>
<evidence type="ECO:0000313" key="1">
    <source>
        <dbReference type="EMBL" id="KAH9486080.1"/>
    </source>
</evidence>
<comment type="caution">
    <text evidence="1">The sequence shown here is derived from an EMBL/GenBank/DDBJ whole genome shotgun (WGS) entry which is preliminary data.</text>
</comment>
<dbReference type="Proteomes" id="UP000664032">
    <property type="component" value="Unassembled WGS sequence"/>
</dbReference>